<dbReference type="GO" id="GO:0046872">
    <property type="term" value="F:metal ion binding"/>
    <property type="evidence" value="ECO:0007669"/>
    <property type="project" value="UniProtKB-KW"/>
</dbReference>
<evidence type="ECO:0000256" key="9">
    <source>
        <dbReference type="RuleBase" id="RU364079"/>
    </source>
</evidence>
<dbReference type="PANTHER" id="PTHR46187:SF3">
    <property type="entry name" value="ALKALINE CERAMIDASE 3"/>
    <property type="match status" value="1"/>
</dbReference>
<evidence type="ECO:0000256" key="3">
    <source>
        <dbReference type="ARBA" id="ARBA00022692"/>
    </source>
</evidence>
<feature type="transmembrane region" description="Helical" evidence="9">
    <location>
        <begin position="173"/>
        <end position="190"/>
    </location>
</feature>
<comment type="cofactor">
    <cofactor evidence="8">
        <name>Zn(2+)</name>
        <dbReference type="ChEBI" id="CHEBI:29105"/>
    </cofactor>
</comment>
<dbReference type="AlphaFoldDB" id="A0A6A4VHZ6"/>
<feature type="transmembrane region" description="Helical" evidence="9">
    <location>
        <begin position="116"/>
        <end position="135"/>
    </location>
</feature>
<dbReference type="Proteomes" id="UP000440578">
    <property type="component" value="Unassembled WGS sequence"/>
</dbReference>
<protein>
    <recommendedName>
        <fullName evidence="9">Alkaline ceramidase</fullName>
        <ecNumber evidence="9">3.5.1.-</ecNumber>
    </recommendedName>
</protein>
<feature type="transmembrane region" description="Helical" evidence="9">
    <location>
        <begin position="141"/>
        <end position="161"/>
    </location>
</feature>
<dbReference type="EC" id="3.5.1.-" evidence="9"/>
<name>A0A6A4VHZ6_AMPAM</name>
<feature type="binding site" evidence="7">
    <location>
        <position position="19"/>
    </location>
    <ligand>
        <name>Ca(2+)</name>
        <dbReference type="ChEBI" id="CHEBI:29108"/>
    </ligand>
</feature>
<keyword evidence="3 9" id="KW-0812">Transmembrane</keyword>
<dbReference type="GO" id="GO:0016811">
    <property type="term" value="F:hydrolase activity, acting on carbon-nitrogen (but not peptide) bonds, in linear amides"/>
    <property type="evidence" value="ECO:0007669"/>
    <property type="project" value="InterPro"/>
</dbReference>
<evidence type="ECO:0000256" key="5">
    <source>
        <dbReference type="ARBA" id="ARBA00022989"/>
    </source>
</evidence>
<keyword evidence="9" id="KW-0443">Lipid metabolism</keyword>
<feature type="binding site" evidence="7">
    <location>
        <position position="17"/>
    </location>
    <ligand>
        <name>Ca(2+)</name>
        <dbReference type="ChEBI" id="CHEBI:29108"/>
    </ligand>
</feature>
<keyword evidence="8" id="KW-0862">Zinc</keyword>
<comment type="subcellular location">
    <subcellularLocation>
        <location evidence="1">Membrane</location>
        <topology evidence="1">Multi-pass membrane protein</topology>
    </subcellularLocation>
</comment>
<keyword evidence="6 9" id="KW-0472">Membrane</keyword>
<dbReference type="PANTHER" id="PTHR46187">
    <property type="entry name" value="ALKALINE CERAMIDASE 3"/>
    <property type="match status" value="1"/>
</dbReference>
<evidence type="ECO:0000256" key="4">
    <source>
        <dbReference type="ARBA" id="ARBA00022801"/>
    </source>
</evidence>
<reference evidence="10 11" key="1">
    <citation type="submission" date="2019-07" db="EMBL/GenBank/DDBJ databases">
        <title>Draft genome assembly of a fouling barnacle, Amphibalanus amphitrite (Darwin, 1854): The first reference genome for Thecostraca.</title>
        <authorList>
            <person name="Kim W."/>
        </authorList>
    </citation>
    <scope>NUCLEOTIDE SEQUENCE [LARGE SCALE GENOMIC DNA]</scope>
    <source>
        <strain evidence="10">SNU_AA5</strain>
        <tissue evidence="10">Soma without cirri and trophi</tissue>
    </source>
</reference>
<evidence type="ECO:0000256" key="6">
    <source>
        <dbReference type="ARBA" id="ARBA00023136"/>
    </source>
</evidence>
<evidence type="ECO:0000256" key="7">
    <source>
        <dbReference type="PIRSR" id="PIRSR608901-1"/>
    </source>
</evidence>
<dbReference type="InterPro" id="IPR008901">
    <property type="entry name" value="ACER"/>
</dbReference>
<feature type="transmembrane region" description="Helical" evidence="9">
    <location>
        <begin position="91"/>
        <end position="109"/>
    </location>
</feature>
<keyword evidence="11" id="KW-1185">Reference proteome</keyword>
<comment type="similarity">
    <text evidence="2 9">Belongs to the alkaline ceramidase family.</text>
</comment>
<evidence type="ECO:0000313" key="11">
    <source>
        <dbReference type="Proteomes" id="UP000440578"/>
    </source>
</evidence>
<feature type="binding site" evidence="7">
    <location>
        <position position="21"/>
    </location>
    <ligand>
        <name>Ca(2+)</name>
        <dbReference type="ChEBI" id="CHEBI:29108"/>
    </ligand>
</feature>
<organism evidence="10 11">
    <name type="scientific">Amphibalanus amphitrite</name>
    <name type="common">Striped barnacle</name>
    <name type="synonym">Balanus amphitrite</name>
    <dbReference type="NCBI Taxonomy" id="1232801"/>
    <lineage>
        <taxon>Eukaryota</taxon>
        <taxon>Metazoa</taxon>
        <taxon>Ecdysozoa</taxon>
        <taxon>Arthropoda</taxon>
        <taxon>Crustacea</taxon>
        <taxon>Multicrustacea</taxon>
        <taxon>Cirripedia</taxon>
        <taxon>Thoracica</taxon>
        <taxon>Thoracicalcarea</taxon>
        <taxon>Balanomorpha</taxon>
        <taxon>Balanoidea</taxon>
        <taxon>Balanidae</taxon>
        <taxon>Amphibalaninae</taxon>
        <taxon>Amphibalanus</taxon>
    </lineage>
</organism>
<dbReference type="GO" id="GO:0071602">
    <property type="term" value="P:phytosphingosine biosynthetic process"/>
    <property type="evidence" value="ECO:0007669"/>
    <property type="project" value="TreeGrafter"/>
</dbReference>
<proteinExistence type="inferred from homology"/>
<feature type="transmembrane region" description="Helical" evidence="9">
    <location>
        <begin position="31"/>
        <end position="49"/>
    </location>
</feature>
<dbReference type="GO" id="GO:0005789">
    <property type="term" value="C:endoplasmic reticulum membrane"/>
    <property type="evidence" value="ECO:0007669"/>
    <property type="project" value="TreeGrafter"/>
</dbReference>
<comment type="function">
    <text evidence="9">Hydrolyzes the sphingolipid ceramide into sphingosine and free fatty acid.</text>
</comment>
<feature type="transmembrane region" description="Helical" evidence="9">
    <location>
        <begin position="61"/>
        <end position="79"/>
    </location>
</feature>
<evidence type="ECO:0000256" key="8">
    <source>
        <dbReference type="PIRSR" id="PIRSR608901-2"/>
    </source>
</evidence>
<evidence type="ECO:0000256" key="2">
    <source>
        <dbReference type="ARBA" id="ARBA00009780"/>
    </source>
</evidence>
<keyword evidence="5 9" id="KW-1133">Transmembrane helix</keyword>
<feature type="binding site" evidence="8">
    <location>
        <position position="78"/>
    </location>
    <ligand>
        <name>Zn(2+)</name>
        <dbReference type="ChEBI" id="CHEBI:29105"/>
        <note>catalytic</note>
    </ligand>
</feature>
<comment type="caution">
    <text evidence="10">The sequence shown here is derived from an EMBL/GenBank/DDBJ whole genome shotgun (WGS) entry which is preliminary data.</text>
</comment>
<sequence>MAPVQGFWGQPTSTLDWCESNYDVNSYIAEFWNTLSNLSMIVPPLYGIYESCRNQFEVRFTVCFALLIVVGCGSWAFHMTLLYEMQLTDELPMIFCSCFLLYCLADIQHMQTQSHLNWLSVSLVIYSLIFTLSYLLYPNPLLHQAIYGLTTIIITALDVRLVRTQTDRQLWRLFYGGMVCYSTAFLLWNVDNHMCLPISRLRASLPPLLRPLTQLHAWWHLLAGYASYMHILFCMKIWYNLRQQKAHLTLGKLGLTIRRPEVATNGCKNGHHKTR</sequence>
<feature type="binding site" evidence="7">
    <location>
        <position position="30"/>
    </location>
    <ligand>
        <name>Ca(2+)</name>
        <dbReference type="ChEBI" id="CHEBI:29108"/>
    </ligand>
</feature>
<evidence type="ECO:0000313" key="10">
    <source>
        <dbReference type="EMBL" id="KAF0293213.1"/>
    </source>
</evidence>
<evidence type="ECO:0000256" key="1">
    <source>
        <dbReference type="ARBA" id="ARBA00004141"/>
    </source>
</evidence>
<dbReference type="Pfam" id="PF05875">
    <property type="entry name" value="Ceramidase"/>
    <property type="match status" value="1"/>
</dbReference>
<dbReference type="EMBL" id="VIIS01001762">
    <property type="protein sequence ID" value="KAF0293213.1"/>
    <property type="molecule type" value="Genomic_DNA"/>
</dbReference>
<dbReference type="OrthoDB" id="187171at2759"/>
<feature type="transmembrane region" description="Helical" evidence="9">
    <location>
        <begin position="217"/>
        <end position="239"/>
    </location>
</feature>
<feature type="binding site" evidence="8">
    <location>
        <position position="220"/>
    </location>
    <ligand>
        <name>Zn(2+)</name>
        <dbReference type="ChEBI" id="CHEBI:29105"/>
        <note>catalytic</note>
    </ligand>
</feature>
<gene>
    <name evidence="10" type="primary">ACER3_0</name>
    <name evidence="10" type="ORF">FJT64_008908</name>
</gene>
<keyword evidence="4 9" id="KW-0378">Hydrolase</keyword>
<keyword evidence="7" id="KW-0479">Metal-binding</keyword>
<feature type="binding site" evidence="8">
    <location>
        <position position="216"/>
    </location>
    <ligand>
        <name>Zn(2+)</name>
        <dbReference type="ChEBI" id="CHEBI:29105"/>
        <note>catalytic</note>
    </ligand>
</feature>
<dbReference type="GO" id="GO:0006672">
    <property type="term" value="P:ceramide metabolic process"/>
    <property type="evidence" value="ECO:0007669"/>
    <property type="project" value="InterPro"/>
</dbReference>
<accession>A0A6A4VHZ6</accession>
<feature type="binding site" evidence="7">
    <location>
        <position position="16"/>
    </location>
    <ligand>
        <name>Ca(2+)</name>
        <dbReference type="ChEBI" id="CHEBI:29108"/>
    </ligand>
</feature>
<keyword evidence="7" id="KW-0106">Calcium</keyword>